<dbReference type="GO" id="GO:0016020">
    <property type="term" value="C:membrane"/>
    <property type="evidence" value="ECO:0007669"/>
    <property type="project" value="UniProtKB-SubCell"/>
</dbReference>
<keyword evidence="2" id="KW-0812">Transmembrane</keyword>
<evidence type="ECO:0000256" key="4">
    <source>
        <dbReference type="ARBA" id="ARBA00023136"/>
    </source>
</evidence>
<dbReference type="GO" id="GO:0055085">
    <property type="term" value="P:transmembrane transport"/>
    <property type="evidence" value="ECO:0007669"/>
    <property type="project" value="InterPro"/>
</dbReference>
<protein>
    <recommendedName>
        <fullName evidence="5">SLC26A/SulP transporter domain-containing protein</fullName>
    </recommendedName>
</protein>
<evidence type="ECO:0000256" key="3">
    <source>
        <dbReference type="ARBA" id="ARBA00022989"/>
    </source>
</evidence>
<dbReference type="InterPro" id="IPR011547">
    <property type="entry name" value="SLC26A/SulP_dom"/>
</dbReference>
<dbReference type="AlphaFoldDB" id="A0AAN7QC02"/>
<gene>
    <name evidence="6" type="ORF">SAY87_012879</name>
</gene>
<accession>A0AAN7QC02</accession>
<dbReference type="PANTHER" id="PTHR11814">
    <property type="entry name" value="SULFATE TRANSPORTER"/>
    <property type="match status" value="1"/>
</dbReference>
<keyword evidence="7" id="KW-1185">Reference proteome</keyword>
<dbReference type="InterPro" id="IPR001902">
    <property type="entry name" value="SLC26A/SulP_fam"/>
</dbReference>
<comment type="caution">
    <text evidence="6">The sequence shown here is derived from an EMBL/GenBank/DDBJ whole genome shotgun (WGS) entry which is preliminary data.</text>
</comment>
<sequence length="221" mass="24279">MEPRADDESYKDGNRVSLHHHHFMGAEMEITAPEVHMVVEPPPRTTFQKLKCRLKETFFPDDPLRQFKGQPCGRKFLLAAQYIFPILQWGPHYKLGLFKSDIVSGLTIASLAIPQGISYAKLANLPPIVGLLNSSFVQPLVYAVLGSSRDLAVGPVSIASLIMGSMMRQEVSPTKEPILFLQLAFTSTFFAGLFQATLGFLSPHHILLPAGVVVGSTLPLP</sequence>
<feature type="domain" description="SLC26A/SulP transporter" evidence="5">
    <location>
        <begin position="98"/>
        <end position="201"/>
    </location>
</feature>
<keyword evidence="4" id="KW-0472">Membrane</keyword>
<evidence type="ECO:0000256" key="1">
    <source>
        <dbReference type="ARBA" id="ARBA00004141"/>
    </source>
</evidence>
<comment type="subcellular location">
    <subcellularLocation>
        <location evidence="1">Membrane</location>
        <topology evidence="1">Multi-pass membrane protein</topology>
    </subcellularLocation>
</comment>
<reference evidence="6 7" key="1">
    <citation type="journal article" date="2023" name="Hortic Res">
        <title>Pangenome of water caltrop reveals structural variations and asymmetric subgenome divergence after allopolyploidization.</title>
        <authorList>
            <person name="Zhang X."/>
            <person name="Chen Y."/>
            <person name="Wang L."/>
            <person name="Yuan Y."/>
            <person name="Fang M."/>
            <person name="Shi L."/>
            <person name="Lu R."/>
            <person name="Comes H.P."/>
            <person name="Ma Y."/>
            <person name="Chen Y."/>
            <person name="Huang G."/>
            <person name="Zhou Y."/>
            <person name="Zheng Z."/>
            <person name="Qiu Y."/>
        </authorList>
    </citation>
    <scope>NUCLEOTIDE SEQUENCE [LARGE SCALE GENOMIC DNA]</scope>
    <source>
        <tissue evidence="6">Roots</tissue>
    </source>
</reference>
<keyword evidence="3" id="KW-1133">Transmembrane helix</keyword>
<dbReference type="EMBL" id="JAXIOK010000008">
    <property type="protein sequence ID" value="KAK4763441.1"/>
    <property type="molecule type" value="Genomic_DNA"/>
</dbReference>
<proteinExistence type="predicted"/>
<organism evidence="6 7">
    <name type="scientific">Trapa incisa</name>
    <dbReference type="NCBI Taxonomy" id="236973"/>
    <lineage>
        <taxon>Eukaryota</taxon>
        <taxon>Viridiplantae</taxon>
        <taxon>Streptophyta</taxon>
        <taxon>Embryophyta</taxon>
        <taxon>Tracheophyta</taxon>
        <taxon>Spermatophyta</taxon>
        <taxon>Magnoliopsida</taxon>
        <taxon>eudicotyledons</taxon>
        <taxon>Gunneridae</taxon>
        <taxon>Pentapetalae</taxon>
        <taxon>rosids</taxon>
        <taxon>malvids</taxon>
        <taxon>Myrtales</taxon>
        <taxon>Lythraceae</taxon>
        <taxon>Trapa</taxon>
    </lineage>
</organism>
<evidence type="ECO:0000256" key="2">
    <source>
        <dbReference type="ARBA" id="ARBA00022692"/>
    </source>
</evidence>
<name>A0AAN7QC02_9MYRT</name>
<evidence type="ECO:0000313" key="6">
    <source>
        <dbReference type="EMBL" id="KAK4763441.1"/>
    </source>
</evidence>
<evidence type="ECO:0000313" key="7">
    <source>
        <dbReference type="Proteomes" id="UP001345219"/>
    </source>
</evidence>
<dbReference type="Pfam" id="PF00916">
    <property type="entry name" value="Sulfate_transp"/>
    <property type="match status" value="1"/>
</dbReference>
<dbReference type="Proteomes" id="UP001345219">
    <property type="component" value="Chromosome 11"/>
</dbReference>
<evidence type="ECO:0000259" key="5">
    <source>
        <dbReference type="Pfam" id="PF00916"/>
    </source>
</evidence>